<comment type="caution">
    <text evidence="1">The sequence shown here is derived from an EMBL/GenBank/DDBJ whole genome shotgun (WGS) entry which is preliminary data.</text>
</comment>
<name>A0ABW9IVQ8_STRGJ</name>
<proteinExistence type="predicted"/>
<evidence type="ECO:0000313" key="1">
    <source>
        <dbReference type="EMBL" id="MFM9652535.1"/>
    </source>
</evidence>
<organism evidence="1 2">
    <name type="scientific">Streptomyces galilaeus</name>
    <dbReference type="NCBI Taxonomy" id="33899"/>
    <lineage>
        <taxon>Bacteria</taxon>
        <taxon>Bacillati</taxon>
        <taxon>Actinomycetota</taxon>
        <taxon>Actinomycetes</taxon>
        <taxon>Kitasatosporales</taxon>
        <taxon>Streptomycetaceae</taxon>
        <taxon>Streptomyces</taxon>
    </lineage>
</organism>
<gene>
    <name evidence="1" type="ORF">ACKI1S_41220</name>
</gene>
<protein>
    <submittedName>
        <fullName evidence="1">Uncharacterized protein</fullName>
    </submittedName>
</protein>
<sequence>MRADRTGREHGESMYMVLVWDVSRTGALGDVRLNWEEETGWAYGKLGLSWQEADWAPDMLGIQSRDAIVQEPLAALHRVFASPSDVADAAQHLVHHWRLPGGEYPGEWDQAGHVRAAIDAFRRRPTACT</sequence>
<reference evidence="1 2" key="1">
    <citation type="submission" date="2024-12" db="EMBL/GenBank/DDBJ databases">
        <title>Forecasting of Potato common scab and diversities of Pathogenic streptomyces spp. in china.</title>
        <authorList>
            <person name="Handique U."/>
            <person name="Wu J."/>
        </authorList>
    </citation>
    <scope>NUCLEOTIDE SEQUENCE [LARGE SCALE GENOMIC DNA]</scope>
    <source>
        <strain evidence="1 2">ZRIMU1585</strain>
    </source>
</reference>
<accession>A0ABW9IVQ8</accession>
<dbReference type="RefSeq" id="WP_409085484.1">
    <property type="nucleotide sequence ID" value="NZ_JBJVMW010000030.1"/>
</dbReference>
<keyword evidence="2" id="KW-1185">Reference proteome</keyword>
<dbReference type="EMBL" id="JBJVNE010000030">
    <property type="protein sequence ID" value="MFM9652535.1"/>
    <property type="molecule type" value="Genomic_DNA"/>
</dbReference>
<dbReference type="Proteomes" id="UP001631993">
    <property type="component" value="Unassembled WGS sequence"/>
</dbReference>
<evidence type="ECO:0000313" key="2">
    <source>
        <dbReference type="Proteomes" id="UP001631993"/>
    </source>
</evidence>